<comment type="caution">
    <text evidence="1">The sequence shown here is derived from an EMBL/GenBank/DDBJ whole genome shotgun (WGS) entry which is preliminary data.</text>
</comment>
<keyword evidence="2" id="KW-1185">Reference proteome</keyword>
<protein>
    <recommendedName>
        <fullName evidence="3">Secreted protein</fullName>
    </recommendedName>
</protein>
<sequence length="83" mass="9464">MKGYRPICLLKKLARMTLLTRAFHSCKAKYTESSGSVQAPLPQARRCRHWCNMVPPYLPALPLPNGRGRKPAGIEVIWVKFEK</sequence>
<reference evidence="1 2" key="1">
    <citation type="journal article" date="2023" name="Nucleic Acids Res.">
        <title>The hologenome of Daphnia magna reveals possible DNA methylation and microbiome-mediated evolution of the host genome.</title>
        <authorList>
            <person name="Chaturvedi A."/>
            <person name="Li X."/>
            <person name="Dhandapani V."/>
            <person name="Marshall H."/>
            <person name="Kissane S."/>
            <person name="Cuenca-Cambronero M."/>
            <person name="Asole G."/>
            <person name="Calvet F."/>
            <person name="Ruiz-Romero M."/>
            <person name="Marangio P."/>
            <person name="Guigo R."/>
            <person name="Rago D."/>
            <person name="Mirbahai L."/>
            <person name="Eastwood N."/>
            <person name="Colbourne J.K."/>
            <person name="Zhou J."/>
            <person name="Mallon E."/>
            <person name="Orsini L."/>
        </authorList>
    </citation>
    <scope>NUCLEOTIDE SEQUENCE [LARGE SCALE GENOMIC DNA]</scope>
    <source>
        <strain evidence="1">LRV0_1</strain>
    </source>
</reference>
<name>A0ABR0A7Z7_9CRUS</name>
<evidence type="ECO:0000313" key="2">
    <source>
        <dbReference type="Proteomes" id="UP001234178"/>
    </source>
</evidence>
<evidence type="ECO:0000313" key="1">
    <source>
        <dbReference type="EMBL" id="KAK4021261.1"/>
    </source>
</evidence>
<evidence type="ECO:0008006" key="3">
    <source>
        <dbReference type="Google" id="ProtNLM"/>
    </source>
</evidence>
<organism evidence="1 2">
    <name type="scientific">Daphnia magna</name>
    <dbReference type="NCBI Taxonomy" id="35525"/>
    <lineage>
        <taxon>Eukaryota</taxon>
        <taxon>Metazoa</taxon>
        <taxon>Ecdysozoa</taxon>
        <taxon>Arthropoda</taxon>
        <taxon>Crustacea</taxon>
        <taxon>Branchiopoda</taxon>
        <taxon>Diplostraca</taxon>
        <taxon>Cladocera</taxon>
        <taxon>Anomopoda</taxon>
        <taxon>Daphniidae</taxon>
        <taxon>Daphnia</taxon>
    </lineage>
</organism>
<accession>A0ABR0A7Z7</accession>
<dbReference type="Proteomes" id="UP001234178">
    <property type="component" value="Unassembled WGS sequence"/>
</dbReference>
<proteinExistence type="predicted"/>
<gene>
    <name evidence="1" type="ORF">OUZ56_003180</name>
</gene>
<dbReference type="EMBL" id="JAOYFB010000036">
    <property type="protein sequence ID" value="KAK4021261.1"/>
    <property type="molecule type" value="Genomic_DNA"/>
</dbReference>